<dbReference type="REBASE" id="108193">
    <property type="entry name" value="M.Eco16446ORF4507P"/>
</dbReference>
<dbReference type="Proteomes" id="UP000531962">
    <property type="component" value="Unassembled WGS sequence"/>
</dbReference>
<reference evidence="9 12" key="2">
    <citation type="submission" date="2019-08" db="EMBL/GenBank/DDBJ databases">
        <authorList>
            <consortium name="NARMS: The National Antimicrobial Resistance Monitoring System"/>
        </authorList>
    </citation>
    <scope>NUCLEOTIDE SEQUENCE [LARGE SCALE GENOMIC DNA]</scope>
    <source>
        <strain evidence="9 12">19MD07CB01-EC</strain>
    </source>
</reference>
<dbReference type="EMBL" id="AASKVF010000009">
    <property type="protein sequence ID" value="EFD6884316.1"/>
    <property type="molecule type" value="Genomic_DNA"/>
</dbReference>
<evidence type="ECO:0000256" key="6">
    <source>
        <dbReference type="ARBA" id="ARBA00047422"/>
    </source>
</evidence>
<feature type="active site" evidence="7">
    <location>
        <position position="78"/>
    </location>
</feature>
<reference evidence="10 11" key="1">
    <citation type="submission" date="2018-06" db="EMBL/GenBank/DDBJ databases">
        <authorList>
            <consortium name="Pathogen Informatics"/>
            <person name="Doyle S."/>
        </authorList>
    </citation>
    <scope>NUCLEOTIDE SEQUENCE [LARGE SCALE GENOMIC DNA]</scope>
    <source>
        <strain evidence="10 11">NCTC7928</strain>
    </source>
</reference>
<dbReference type="PROSITE" id="PS00095">
    <property type="entry name" value="C5_MTASE_2"/>
    <property type="match status" value="1"/>
</dbReference>
<evidence type="ECO:0000313" key="9">
    <source>
        <dbReference type="EMBL" id="EFD6884316.1"/>
    </source>
</evidence>
<dbReference type="Pfam" id="PF00145">
    <property type="entry name" value="DNA_methylase"/>
    <property type="match status" value="1"/>
</dbReference>
<dbReference type="Gene3D" id="3.90.120.10">
    <property type="entry name" value="DNA Methylase, subunit A, domain 2"/>
    <property type="match status" value="1"/>
</dbReference>
<dbReference type="InterPro" id="IPR050390">
    <property type="entry name" value="C5-Methyltransferase"/>
</dbReference>
<dbReference type="REBASE" id="433927">
    <property type="entry name" value="M.EcoC9775ORF3240P"/>
</dbReference>
<dbReference type="GO" id="GO:0003677">
    <property type="term" value="F:DNA binding"/>
    <property type="evidence" value="ECO:0007669"/>
    <property type="project" value="TreeGrafter"/>
</dbReference>
<evidence type="ECO:0000313" key="12">
    <source>
        <dbReference type="Proteomes" id="UP000531962"/>
    </source>
</evidence>
<evidence type="ECO:0000256" key="1">
    <source>
        <dbReference type="ARBA" id="ARBA00011975"/>
    </source>
</evidence>
<evidence type="ECO:0000256" key="5">
    <source>
        <dbReference type="ARBA" id="ARBA00022747"/>
    </source>
</evidence>
<evidence type="ECO:0000256" key="4">
    <source>
        <dbReference type="ARBA" id="ARBA00022691"/>
    </source>
</evidence>
<keyword evidence="4 7" id="KW-0949">S-adenosyl-L-methionine</keyword>
<dbReference type="Proteomes" id="UP000254877">
    <property type="component" value="Unassembled WGS sequence"/>
</dbReference>
<dbReference type="PANTHER" id="PTHR10629">
    <property type="entry name" value="CYTOSINE-SPECIFIC METHYLTRANSFERASE"/>
    <property type="match status" value="1"/>
</dbReference>
<dbReference type="PROSITE" id="PS51679">
    <property type="entry name" value="SAM_MT_C5"/>
    <property type="match status" value="1"/>
</dbReference>
<comment type="catalytic activity">
    <reaction evidence="6">
        <text>a 2'-deoxycytidine in DNA + S-adenosyl-L-methionine = a 5-methyl-2'-deoxycytidine in DNA + S-adenosyl-L-homocysteine + H(+)</text>
        <dbReference type="Rhea" id="RHEA:13681"/>
        <dbReference type="Rhea" id="RHEA-COMP:11369"/>
        <dbReference type="Rhea" id="RHEA-COMP:11370"/>
        <dbReference type="ChEBI" id="CHEBI:15378"/>
        <dbReference type="ChEBI" id="CHEBI:57856"/>
        <dbReference type="ChEBI" id="CHEBI:59789"/>
        <dbReference type="ChEBI" id="CHEBI:85452"/>
        <dbReference type="ChEBI" id="CHEBI:85454"/>
        <dbReference type="EC" id="2.1.1.37"/>
    </reaction>
</comment>
<dbReference type="PANTHER" id="PTHR10629:SF52">
    <property type="entry name" value="DNA (CYTOSINE-5)-METHYLTRANSFERASE 1"/>
    <property type="match status" value="1"/>
</dbReference>
<proteinExistence type="inferred from homology"/>
<dbReference type="EC" id="2.1.1.37" evidence="1"/>
<name>A0A0A0GZ76_ECOLX</name>
<dbReference type="AlphaFoldDB" id="A0A0A0GZ76"/>
<dbReference type="GO" id="GO:0044027">
    <property type="term" value="P:negative regulation of gene expression via chromosomal CpG island methylation"/>
    <property type="evidence" value="ECO:0007669"/>
    <property type="project" value="TreeGrafter"/>
</dbReference>
<dbReference type="REBASE" id="435094">
    <property type="entry name" value="M.Eco7928ORF3483P"/>
</dbReference>
<keyword evidence="2 7" id="KW-0489">Methyltransferase</keyword>
<evidence type="ECO:0000313" key="11">
    <source>
        <dbReference type="Proteomes" id="UP000254877"/>
    </source>
</evidence>
<sequence length="349" mass="38953">MIKVVDLFCGAGGLTHGLQKSGLNVVAGYDIDAACRFAYETNNKSLFVQKSVTDIEDGELVKYFEGAKVRVLAGCAPCQPFSSYTNSAKLGVVRSKDKRWSLLYSFAKQIKFAKPDIITMENVPRVVNHKVFKDFIKSLKNDGYFVWYGVVFCPDYGMAQSRSRLVLLASKYGEIEIIPPTHEKNDYKTVRDIIGNLPEISAGAVHAGDKLHRSASLSDINIKRIMASKPGGTWRDWPEELRAKCHTKESGSTYTAVYGRMCWDKLGPTITTQCIGYGNGRFGHPVQNRALSLREAALLQSFPEKYEFWPDDVKIEMRTVARLIGNAVPVRLGEVVGETILKHLSEMNI</sequence>
<dbReference type="InterPro" id="IPR031303">
    <property type="entry name" value="C5_meth_CS"/>
</dbReference>
<dbReference type="NCBIfam" id="TIGR00675">
    <property type="entry name" value="dcm"/>
    <property type="match status" value="1"/>
</dbReference>
<dbReference type="SUPFAM" id="SSF53335">
    <property type="entry name" value="S-adenosyl-L-methionine-dependent methyltransferases"/>
    <property type="match status" value="1"/>
</dbReference>
<keyword evidence="5" id="KW-0680">Restriction system</keyword>
<dbReference type="Gene3D" id="3.40.50.150">
    <property type="entry name" value="Vaccinia Virus protein VP39"/>
    <property type="match status" value="1"/>
</dbReference>
<organism evidence="10 11">
    <name type="scientific">Escherichia coli</name>
    <dbReference type="NCBI Taxonomy" id="562"/>
    <lineage>
        <taxon>Bacteria</taxon>
        <taxon>Pseudomonadati</taxon>
        <taxon>Pseudomonadota</taxon>
        <taxon>Gammaproteobacteria</taxon>
        <taxon>Enterobacterales</taxon>
        <taxon>Enterobacteriaceae</taxon>
        <taxon>Escherichia</taxon>
    </lineage>
</organism>
<evidence type="ECO:0000256" key="7">
    <source>
        <dbReference type="PROSITE-ProRule" id="PRU01016"/>
    </source>
</evidence>
<accession>A0A0A0GZ76</accession>
<dbReference type="EMBL" id="UGAB01000002">
    <property type="protein sequence ID" value="STF42819.1"/>
    <property type="molecule type" value="Genomic_DNA"/>
</dbReference>
<evidence type="ECO:0000256" key="2">
    <source>
        <dbReference type="ARBA" id="ARBA00022603"/>
    </source>
</evidence>
<dbReference type="InterPro" id="IPR029063">
    <property type="entry name" value="SAM-dependent_MTases_sf"/>
</dbReference>
<dbReference type="GO" id="GO:0009307">
    <property type="term" value="P:DNA restriction-modification system"/>
    <property type="evidence" value="ECO:0007669"/>
    <property type="project" value="UniProtKB-KW"/>
</dbReference>
<evidence type="ECO:0000256" key="8">
    <source>
        <dbReference type="RuleBase" id="RU000416"/>
    </source>
</evidence>
<protein>
    <recommendedName>
        <fullName evidence="1">DNA (cytosine-5-)-methyltransferase</fullName>
        <ecNumber evidence="1">2.1.1.37</ecNumber>
    </recommendedName>
</protein>
<dbReference type="GO" id="GO:0003886">
    <property type="term" value="F:DNA (cytosine-5-)-methyltransferase activity"/>
    <property type="evidence" value="ECO:0007669"/>
    <property type="project" value="UniProtKB-EC"/>
</dbReference>
<evidence type="ECO:0000256" key="3">
    <source>
        <dbReference type="ARBA" id="ARBA00022679"/>
    </source>
</evidence>
<keyword evidence="3 7" id="KW-0808">Transferase</keyword>
<comment type="similarity">
    <text evidence="7 8">Belongs to the class I-like SAM-binding methyltransferase superfamily. C5-methyltransferase family.</text>
</comment>
<gene>
    <name evidence="10" type="primary">haeIIIM</name>
    <name evidence="9" type="ORF">FZU14_08800</name>
    <name evidence="10" type="ORF">NCTC7928_03483</name>
</gene>
<evidence type="ECO:0000313" key="10">
    <source>
        <dbReference type="EMBL" id="STF42819.1"/>
    </source>
</evidence>
<dbReference type="PRINTS" id="PR00105">
    <property type="entry name" value="C5METTRFRASE"/>
</dbReference>
<dbReference type="GO" id="GO:0032259">
    <property type="term" value="P:methylation"/>
    <property type="evidence" value="ECO:0007669"/>
    <property type="project" value="UniProtKB-KW"/>
</dbReference>
<dbReference type="InterPro" id="IPR001525">
    <property type="entry name" value="C5_MeTfrase"/>
</dbReference>
<dbReference type="REBASE" id="108171">
    <property type="entry name" value="M.Eco16448ORF4414P"/>
</dbReference>
<dbReference type="RefSeq" id="WP_000598783.1">
    <property type="nucleotide sequence ID" value="NZ_BDPB01000009.1"/>
</dbReference>